<proteinExistence type="predicted"/>
<dbReference type="InterPro" id="IPR049900">
    <property type="entry name" value="PKS_mFAS_DH"/>
</dbReference>
<dbReference type="GO" id="GO:0044550">
    <property type="term" value="P:secondary metabolite biosynthetic process"/>
    <property type="evidence" value="ECO:0007669"/>
    <property type="project" value="UniProtKB-ARBA"/>
</dbReference>
<evidence type="ECO:0000259" key="8">
    <source>
        <dbReference type="PROSITE" id="PS52004"/>
    </source>
</evidence>
<dbReference type="Pfam" id="PF00550">
    <property type="entry name" value="PP-binding"/>
    <property type="match status" value="1"/>
</dbReference>
<dbReference type="Gene3D" id="3.40.50.720">
    <property type="entry name" value="NAD(P)-binding Rossmann-like Domain"/>
    <property type="match status" value="1"/>
</dbReference>
<dbReference type="InterPro" id="IPR036736">
    <property type="entry name" value="ACP-like_sf"/>
</dbReference>
<dbReference type="SUPFAM" id="SSF53901">
    <property type="entry name" value="Thiolase-like"/>
    <property type="match status" value="1"/>
</dbReference>
<keyword evidence="3" id="KW-0808">Transferase</keyword>
<dbReference type="PANTHER" id="PTHR45681">
    <property type="entry name" value="POLYKETIDE SYNTHASE 44-RELATED"/>
    <property type="match status" value="1"/>
</dbReference>
<dbReference type="SUPFAM" id="SSF47336">
    <property type="entry name" value="ACP-like"/>
    <property type="match status" value="1"/>
</dbReference>
<dbReference type="Gene3D" id="3.40.366.10">
    <property type="entry name" value="Malonyl-Coenzyme A Acyl Carrier Protein, domain 2"/>
    <property type="match status" value="1"/>
</dbReference>
<organism evidence="10">
    <name type="scientific">Hypogymnia physodes</name>
    <dbReference type="NCBI Taxonomy" id="87259"/>
    <lineage>
        <taxon>Eukaryota</taxon>
        <taxon>Fungi</taxon>
        <taxon>Dikarya</taxon>
        <taxon>Ascomycota</taxon>
        <taxon>Pezizomycotina</taxon>
        <taxon>Lecanoromycetes</taxon>
        <taxon>OSLEUM clade</taxon>
        <taxon>Lecanoromycetidae</taxon>
        <taxon>Lecanorales</taxon>
        <taxon>Lecanorineae</taxon>
        <taxon>Parmeliaceae</taxon>
        <taxon>Hypogymnia</taxon>
    </lineage>
</organism>
<dbReference type="CDD" id="cd02440">
    <property type="entry name" value="AdoMet_MTases"/>
    <property type="match status" value="1"/>
</dbReference>
<comment type="caution">
    <text evidence="6">Lacks conserved residue(s) required for the propagation of feature annotation.</text>
</comment>
<evidence type="ECO:0000256" key="4">
    <source>
        <dbReference type="ARBA" id="ARBA00023268"/>
    </source>
</evidence>
<dbReference type="InterPro" id="IPR042104">
    <property type="entry name" value="PKS_dehydratase_sf"/>
</dbReference>
<dbReference type="PROSITE" id="PS50075">
    <property type="entry name" value="CARRIER"/>
    <property type="match status" value="1"/>
</dbReference>
<dbReference type="InterPro" id="IPR013217">
    <property type="entry name" value="Methyltransf_12"/>
</dbReference>
<name>I7CFM0_9LECA</name>
<feature type="domain" description="Carrier" evidence="7">
    <location>
        <begin position="1431"/>
        <end position="1505"/>
    </location>
</feature>
<dbReference type="InterPro" id="IPR036291">
    <property type="entry name" value="NAD(P)-bd_dom_sf"/>
</dbReference>
<dbReference type="PROSITE" id="PS52019">
    <property type="entry name" value="PKS_MFAS_DH"/>
    <property type="match status" value="1"/>
</dbReference>
<dbReference type="InterPro" id="IPR016036">
    <property type="entry name" value="Malonyl_transacylase_ACP-bd"/>
</dbReference>
<evidence type="ECO:0000259" key="7">
    <source>
        <dbReference type="PROSITE" id="PS50075"/>
    </source>
</evidence>
<evidence type="ECO:0000256" key="3">
    <source>
        <dbReference type="ARBA" id="ARBA00022679"/>
    </source>
</evidence>
<feature type="region of interest" description="N-terminal hotdog fold" evidence="6">
    <location>
        <begin position="1068"/>
        <end position="1202"/>
    </location>
</feature>
<dbReference type="SUPFAM" id="SSF55048">
    <property type="entry name" value="Probable ACP-binding domain of malonyl-CoA ACP transacylase"/>
    <property type="match status" value="1"/>
</dbReference>
<evidence type="ECO:0000259" key="9">
    <source>
        <dbReference type="PROSITE" id="PS52019"/>
    </source>
</evidence>
<evidence type="ECO:0000313" key="10">
    <source>
        <dbReference type="EMBL" id="AFO67255.1"/>
    </source>
</evidence>
<dbReference type="InterPro" id="IPR009081">
    <property type="entry name" value="PP-bd_ACP"/>
</dbReference>
<evidence type="ECO:0000256" key="1">
    <source>
        <dbReference type="ARBA" id="ARBA00022450"/>
    </source>
</evidence>
<dbReference type="InterPro" id="IPR014031">
    <property type="entry name" value="Ketoacyl_synth_C"/>
</dbReference>
<dbReference type="EMBL" id="JX067626">
    <property type="protein sequence ID" value="AFO67255.1"/>
    <property type="molecule type" value="Genomic_DNA"/>
</dbReference>
<sequence>MTSKATAPSLLQQLKAAGLIVAEIALRGRFHSPSHQDDTELMIAFCNSHIAFHFPDTFVPILSNGSSSHYDHSHEKRPHEAILRSILVEQSRWYQTFVALLSSRVTCDESTMTSFGSERCVPPSLLRTLASQKIRLTEIDVGVASPSTKSPESKAPPSHNGELIDRRIAVVGMALQVPGANDLEEFSQLLRSGKSQHVEVPAERFGFKTAWRDLDPQKKWYGNFIQDFDTFDHKFFKKSPREMASTDPQHRLMLQVAYQAVEQSGHFNLPNRDRHIGCFVGVGLVDYENNIACYPANAYSATGNLKAFAAGKISHYFGWTGPGLTIDTACSSSAVAVHQACQAILSGDCSAALAGGINLMTSPEWFQNLAGASFLSPTGQCKPFDFKADGYCRGEAVGAVFLKKLSTAVTDGDQIIGVIPSTNVYQNQNCTAITVPNMISLSDLFENVLQRAGIQAKQVTVVEAHGTGTQVGDPAEYDSVRKLFGELVRSKPLSLGSVKGLIGHTEYASGIIALIKILLMILEGFIPPQPSFEKINPSMNASPSDNIEITTSLKQWNVDFRAALINNYGASGSNASLVVTQPIQPPYSDRSHYSLAPLQGAKYPFWFAGLDEQSLRTYVARFRQFLEGQDASARKWSIADLAFQTYRQSNRSLRQALILSCGTVEELKEKFTAFENGLRDVTATLPPSPRPVILCFGGQVSTYIGLDRQVYENIHILRRHLDRCNLVCQSLGLSGIYPEIFQRKPIEDLVKLQTALFAIQYSCANSWIDCGVEVAAVVGHSFGELTALCVSGVLSIKDSVKLIAGRARLVQDYWGPEKGSMMAVEGDLEVIEKLLAESSKIYELEPAATIACFNSPRHFTLAGSTKAIQVVGEVAAKSPSFSSIKMKKLHVTNAFHSTLVQPLIADLEQIGREIDFREPSVRLERATESESAGLLTPEYVASHMRNPVHFDHAVQRLCKLYDSCIWLEAGSNSTVTTMASRAQGSPSSSHFQPIHITSDGGFQSLADATANLWREGLNVSFWPHHPSQRSQYPVFYLPPYQFEKSKHWMDLKEPPKAIIQAVVREAIPTGLWTFMGYQDEGNRSVRFRINTMTEQFQAHLLGCVILQTASACPSTLQLHITTEALMSLLPSAAVSKLQPQLQALETQAPMVLDPSRYVWLAAETSDAQSLVWDFKITSNEEQGGPAPTLHISGRINFRSDDDSEVQAEFAKYERLVGMKRCLDLLDSNAADEVVQGRSIYRAFSEVVQYSETFRCVQKIVGKVNESAGRVAKKANEESWIDIGLSESFCQVAGIFLNCMTDMPETDVWIHDKIDQWVRSPKIRADVGWPEVLNVFCCHQRPSEKCYISDVFIFDPRNGALLEVILGIHYRRMPKDTMRKVLLKSKPGAKTPLPAAVSAPTNKEIPVAMEVFKTSTRSESPSTKLKKETSQQNICPKVRSLVSTLSGLEPEEIKDNSELGDIGIDSLMGMEVAREIEIAFKCSLDQSELLDLTDFSSLINCIRKALGDDELETDDESDEVDNEVVKDETLILNDATSYVNEVAEDETPAINGVTSYANGLSHNIDLPAAAILEIFKDVKQATDQFIVDYKLADYVDHVLPKLNELCVVHILDAFDELGCSIRNAKIGETVKCIEYPPRHEQFVQFLYSFLEETARLVNIDGSQIIRTAISCPVRSAKTVLEELLRVAPDHTFDHKLTYLTGAKLAECLTGKSDALQLIFGTPDGREIASGMYSKSPINVAWIKQMEDFLRRLFSTLPPGGDPIKILEMGSGTGGTTSAIVSLLANLNLPVEYTVTDLSSSLVAMARKRFKEYSFLKYKVLDIEKSPSPELLHSQHIVIATNCVHATHRLVSSTKNIHDILRPDGMLMMLEMTETLPWIDLIFGLVEGWWLFDDGRRHALVPPSVWEDTLHQVGYGHVDWTEGRLPEANVQRVIIALASGSKYERATPSLSPRLSPKTDVAARQAVIDAYIEKNIRTFSIPLSSHGFDHSYISDSFCVLVTGATGGLGSHLVAHLSSLSNIQTIICLNRRSHKDPTLRQREAFDSRGIPLNSESLPKIRVLDTDTAKARLGLPDSDYDDLLHRVTHVVHSAWPMNVTRPVKGFESQFKTMTNLINLACEISSIRSKGFRIGFQFISSLATVGCYTLWSGQTRVPEEPVTAQSLFPSGYAEAKLVCEKMLDETLHKYPDRFRPMVVRVGQIAGSQNSGYWNPAENIPFLIKSSQTLRKLPDLEGTLSWCPVESVAATLGELLLSNQKPYRIYHVENPSRQPWRQMISLLADELHIPRANVVPFDKWVHSVRQFPGSTEKDNPAAWLTDFWDTHFVRVACGDLILDTRKSEEHSPTLACEGPVGADLVRKYVRAWKDMDFLRE</sequence>
<dbReference type="InterPro" id="IPR041068">
    <property type="entry name" value="HTH_51"/>
</dbReference>
<dbReference type="Gene3D" id="1.10.1200.10">
    <property type="entry name" value="ACP-like"/>
    <property type="match status" value="1"/>
</dbReference>
<dbReference type="InterPro" id="IPR029063">
    <property type="entry name" value="SAM-dependent_MTases_sf"/>
</dbReference>
<dbReference type="PROSITE" id="PS00012">
    <property type="entry name" value="PHOSPHOPANTETHEINE"/>
    <property type="match status" value="1"/>
</dbReference>
<dbReference type="GO" id="GO:0016746">
    <property type="term" value="F:acyltransferase activity"/>
    <property type="evidence" value="ECO:0007669"/>
    <property type="project" value="UniProtKB-KW"/>
</dbReference>
<dbReference type="Gene3D" id="3.40.50.150">
    <property type="entry name" value="Vaccinia Virus protein VP39"/>
    <property type="match status" value="1"/>
</dbReference>
<dbReference type="Pfam" id="PF00109">
    <property type="entry name" value="ketoacyl-synt"/>
    <property type="match status" value="1"/>
</dbReference>
<dbReference type="Gene3D" id="3.10.129.110">
    <property type="entry name" value="Polyketide synthase dehydratase"/>
    <property type="match status" value="1"/>
</dbReference>
<dbReference type="InterPro" id="IPR020841">
    <property type="entry name" value="PKS_Beta-ketoAc_synthase_dom"/>
</dbReference>
<dbReference type="InterPro" id="IPR006162">
    <property type="entry name" value="Ppantetheine_attach_site"/>
</dbReference>
<dbReference type="SUPFAM" id="SSF53335">
    <property type="entry name" value="S-adenosyl-L-methionine-dependent methyltransferases"/>
    <property type="match status" value="1"/>
</dbReference>
<dbReference type="SUPFAM" id="SSF52151">
    <property type="entry name" value="FabD/lysophospholipase-like"/>
    <property type="match status" value="1"/>
</dbReference>
<reference evidence="10" key="1">
    <citation type="journal article" date="2012" name="Mycol. Prog.">
        <title>Characterization of two novel non-reducing polyketide synthase genes from the lichen-forming fungus Hypogymnia physodes.</title>
        <authorList>
            <person name="Yu N.H."/>
            <person name="Kim J.A."/>
            <person name="Jeong M.H."/>
            <person name="Cheong Y.H."/>
            <person name="Jung J.S."/>
            <person name="Hur J.-S."/>
        </authorList>
    </citation>
    <scope>NUCLEOTIDE SEQUENCE</scope>
</reference>
<evidence type="ECO:0000256" key="6">
    <source>
        <dbReference type="PROSITE-ProRule" id="PRU01363"/>
    </source>
</evidence>
<protein>
    <submittedName>
        <fullName evidence="10">Non-reducing polyketide synthase 1</fullName>
    </submittedName>
</protein>
<gene>
    <name evidence="10" type="primary">pks1</name>
</gene>
<dbReference type="CDD" id="cd00833">
    <property type="entry name" value="PKS"/>
    <property type="match status" value="1"/>
</dbReference>
<keyword evidence="1" id="KW-0596">Phosphopantetheine</keyword>
<feature type="domain" description="Ketosynthase family 3 (KS3)" evidence="8">
    <location>
        <begin position="165"/>
        <end position="581"/>
    </location>
</feature>
<dbReference type="PROSITE" id="PS52004">
    <property type="entry name" value="KS3_2"/>
    <property type="match status" value="1"/>
</dbReference>
<feature type="region of interest" description="C-terminal hotdog fold" evidence="6">
    <location>
        <begin position="1229"/>
        <end position="1378"/>
    </location>
</feature>
<dbReference type="InterPro" id="IPR016039">
    <property type="entry name" value="Thiolase-like"/>
</dbReference>
<dbReference type="PANTHER" id="PTHR45681:SF6">
    <property type="entry name" value="POLYKETIDE SYNTHASE 37"/>
    <property type="match status" value="1"/>
</dbReference>
<accession>I7CFM0</accession>
<dbReference type="SMART" id="SM00827">
    <property type="entry name" value="PKS_AT"/>
    <property type="match status" value="1"/>
</dbReference>
<feature type="domain" description="PKS/mFAS DH" evidence="9">
    <location>
        <begin position="1068"/>
        <end position="1378"/>
    </location>
</feature>
<keyword evidence="2" id="KW-0597">Phosphoprotein</keyword>
<dbReference type="Gene3D" id="3.40.47.10">
    <property type="match status" value="1"/>
</dbReference>
<dbReference type="InterPro" id="IPR001227">
    <property type="entry name" value="Ac_transferase_dom_sf"/>
</dbReference>
<dbReference type="Gene3D" id="3.30.70.3290">
    <property type="match status" value="1"/>
</dbReference>
<dbReference type="SUPFAM" id="SSF51735">
    <property type="entry name" value="NAD(P)-binding Rossmann-fold domains"/>
    <property type="match status" value="1"/>
</dbReference>
<keyword evidence="5" id="KW-0012">Acyltransferase</keyword>
<evidence type="ECO:0000256" key="5">
    <source>
        <dbReference type="ARBA" id="ARBA00023315"/>
    </source>
</evidence>
<dbReference type="Pfam" id="PF08242">
    <property type="entry name" value="Methyltransf_12"/>
    <property type="match status" value="1"/>
</dbReference>
<dbReference type="Pfam" id="PF18558">
    <property type="entry name" value="HTH_51"/>
    <property type="match status" value="1"/>
</dbReference>
<dbReference type="InterPro" id="IPR050444">
    <property type="entry name" value="Polyketide_Synthase"/>
</dbReference>
<dbReference type="InterPro" id="IPR014030">
    <property type="entry name" value="Ketoacyl_synth_N"/>
</dbReference>
<dbReference type="Pfam" id="PF07993">
    <property type="entry name" value="NAD_binding_4"/>
    <property type="match status" value="1"/>
</dbReference>
<dbReference type="Pfam" id="PF00698">
    <property type="entry name" value="Acyl_transf_1"/>
    <property type="match status" value="1"/>
</dbReference>
<evidence type="ECO:0000256" key="2">
    <source>
        <dbReference type="ARBA" id="ARBA00022553"/>
    </source>
</evidence>
<dbReference type="Pfam" id="PF02801">
    <property type="entry name" value="Ketoacyl-synt_C"/>
    <property type="match status" value="1"/>
</dbReference>
<dbReference type="InterPro" id="IPR013120">
    <property type="entry name" value="FAR_NAD-bd"/>
</dbReference>
<dbReference type="InterPro" id="IPR016035">
    <property type="entry name" value="Acyl_Trfase/lysoPLipase"/>
</dbReference>
<dbReference type="SMART" id="SM00825">
    <property type="entry name" value="PKS_KS"/>
    <property type="match status" value="1"/>
</dbReference>
<dbReference type="InterPro" id="IPR014043">
    <property type="entry name" value="Acyl_transferase_dom"/>
</dbReference>
<keyword evidence="4" id="KW-0511">Multifunctional enzyme</keyword>